<gene>
    <name evidence="2" type="ORF">ACFSCY_17685</name>
</gene>
<accession>A0ABW4FMZ7</accession>
<evidence type="ECO:0000256" key="1">
    <source>
        <dbReference type="SAM" id="MobiDB-lite"/>
    </source>
</evidence>
<proteinExistence type="predicted"/>
<evidence type="ECO:0000313" key="3">
    <source>
        <dbReference type="Proteomes" id="UP001597145"/>
    </source>
</evidence>
<reference evidence="3" key="1">
    <citation type="journal article" date="2019" name="Int. J. Syst. Evol. Microbiol.">
        <title>The Global Catalogue of Microorganisms (GCM) 10K type strain sequencing project: providing services to taxonomists for standard genome sequencing and annotation.</title>
        <authorList>
            <consortium name="The Broad Institute Genomics Platform"/>
            <consortium name="The Broad Institute Genome Sequencing Center for Infectious Disease"/>
            <person name="Wu L."/>
            <person name="Ma J."/>
        </authorList>
    </citation>
    <scope>NUCLEOTIDE SEQUENCE [LARGE SCALE GENOMIC DNA]</scope>
    <source>
        <strain evidence="3">JCM 12165</strain>
    </source>
</reference>
<organism evidence="2 3">
    <name type="scientific">Pseudonocardia aurantiaca</name>
    <dbReference type="NCBI Taxonomy" id="75290"/>
    <lineage>
        <taxon>Bacteria</taxon>
        <taxon>Bacillati</taxon>
        <taxon>Actinomycetota</taxon>
        <taxon>Actinomycetes</taxon>
        <taxon>Pseudonocardiales</taxon>
        <taxon>Pseudonocardiaceae</taxon>
        <taxon>Pseudonocardia</taxon>
    </lineage>
</organism>
<sequence length="168" mass="18712">MLLDERVELGYDYCTEPMCQKKRHRGLKVTTVGVHKSADTLVVGDDREIVRRGESGEFTGRDPRLGLDYRESVPTPHRPVKQPAVKQPGAKQPGVKQPGVKQPAVAAVRHAPAGGPGWSRAQEDVVRLYHDMGLRPDEIVERARRNNPRLGITRRLVYAVLATPAARR</sequence>
<evidence type="ECO:0000313" key="2">
    <source>
        <dbReference type="EMBL" id="MFD1531271.1"/>
    </source>
</evidence>
<feature type="region of interest" description="Disordered" evidence="1">
    <location>
        <begin position="53"/>
        <end position="104"/>
    </location>
</feature>
<feature type="compositionally biased region" description="Basic and acidic residues" evidence="1">
    <location>
        <begin position="53"/>
        <end position="71"/>
    </location>
</feature>
<dbReference type="EMBL" id="JBHUCP010000010">
    <property type="protein sequence ID" value="MFD1531271.1"/>
    <property type="molecule type" value="Genomic_DNA"/>
</dbReference>
<comment type="caution">
    <text evidence="2">The sequence shown here is derived from an EMBL/GenBank/DDBJ whole genome shotgun (WGS) entry which is preliminary data.</text>
</comment>
<keyword evidence="3" id="KW-1185">Reference proteome</keyword>
<dbReference type="Proteomes" id="UP001597145">
    <property type="component" value="Unassembled WGS sequence"/>
</dbReference>
<name>A0ABW4FMZ7_9PSEU</name>
<protein>
    <submittedName>
        <fullName evidence="2">Uncharacterized protein</fullName>
    </submittedName>
</protein>
<dbReference type="RefSeq" id="WP_343973544.1">
    <property type="nucleotide sequence ID" value="NZ_BAAAJG010000004.1"/>
</dbReference>